<dbReference type="EMBL" id="JAINDJ010000003">
    <property type="protein sequence ID" value="KAG9452112.1"/>
    <property type="molecule type" value="Genomic_DNA"/>
</dbReference>
<keyword evidence="3" id="KW-1185">Reference proteome</keyword>
<protein>
    <submittedName>
        <fullName evidence="2">Uncharacterized protein</fullName>
    </submittedName>
</protein>
<name>A0AAV7EWU5_ARIFI</name>
<organism evidence="2 3">
    <name type="scientific">Aristolochia fimbriata</name>
    <name type="common">White veined hardy Dutchman's pipe vine</name>
    <dbReference type="NCBI Taxonomy" id="158543"/>
    <lineage>
        <taxon>Eukaryota</taxon>
        <taxon>Viridiplantae</taxon>
        <taxon>Streptophyta</taxon>
        <taxon>Embryophyta</taxon>
        <taxon>Tracheophyta</taxon>
        <taxon>Spermatophyta</taxon>
        <taxon>Magnoliopsida</taxon>
        <taxon>Magnoliidae</taxon>
        <taxon>Piperales</taxon>
        <taxon>Aristolochiaceae</taxon>
        <taxon>Aristolochia</taxon>
    </lineage>
</organism>
<dbReference type="AlphaFoldDB" id="A0AAV7EWU5"/>
<evidence type="ECO:0000313" key="3">
    <source>
        <dbReference type="Proteomes" id="UP000825729"/>
    </source>
</evidence>
<feature type="region of interest" description="Disordered" evidence="1">
    <location>
        <begin position="35"/>
        <end position="73"/>
    </location>
</feature>
<gene>
    <name evidence="2" type="ORF">H6P81_005016</name>
</gene>
<comment type="caution">
    <text evidence="2">The sequence shown here is derived from an EMBL/GenBank/DDBJ whole genome shotgun (WGS) entry which is preliminary data.</text>
</comment>
<sequence length="131" mass="14679">MSKTRERLHERKLAVVKKFLLQKLVIIISFTCKEEAQPNDPKTPNYMPAEEVRPRVTGRQGSPYLSRKTQSGQPPPLELVLLAAASAGRGAWSVRKAWSRSAKREERATSTSILTLERHENASHDGGISFL</sequence>
<proteinExistence type="predicted"/>
<evidence type="ECO:0000256" key="1">
    <source>
        <dbReference type="SAM" id="MobiDB-lite"/>
    </source>
</evidence>
<reference evidence="2 3" key="1">
    <citation type="submission" date="2021-07" db="EMBL/GenBank/DDBJ databases">
        <title>The Aristolochia fimbriata genome: insights into angiosperm evolution, floral development and chemical biosynthesis.</title>
        <authorList>
            <person name="Jiao Y."/>
        </authorList>
    </citation>
    <scope>NUCLEOTIDE SEQUENCE [LARGE SCALE GENOMIC DNA]</scope>
    <source>
        <strain evidence="2">IBCAS-2021</strain>
        <tissue evidence="2">Leaf</tissue>
    </source>
</reference>
<accession>A0AAV7EWU5</accession>
<dbReference type="Proteomes" id="UP000825729">
    <property type="component" value="Unassembled WGS sequence"/>
</dbReference>
<evidence type="ECO:0000313" key="2">
    <source>
        <dbReference type="EMBL" id="KAG9452112.1"/>
    </source>
</evidence>
<feature type="region of interest" description="Disordered" evidence="1">
    <location>
        <begin position="99"/>
        <end position="118"/>
    </location>
</feature>